<dbReference type="EMBL" id="JBJQND010000002">
    <property type="protein sequence ID" value="KAL3887462.1"/>
    <property type="molecule type" value="Genomic_DNA"/>
</dbReference>
<comment type="caution">
    <text evidence="1">The sequence shown here is derived from an EMBL/GenBank/DDBJ whole genome shotgun (WGS) entry which is preliminary data.</text>
</comment>
<dbReference type="AlphaFoldDB" id="A0ABD3XMI4"/>
<name>A0ABD3XMI4_SINWO</name>
<protein>
    <submittedName>
        <fullName evidence="1">Uncharacterized protein</fullName>
    </submittedName>
</protein>
<reference evidence="1 2" key="1">
    <citation type="submission" date="2024-11" db="EMBL/GenBank/DDBJ databases">
        <title>Chromosome-level genome assembly of the freshwater bivalve Anodonta woodiana.</title>
        <authorList>
            <person name="Chen X."/>
        </authorList>
    </citation>
    <scope>NUCLEOTIDE SEQUENCE [LARGE SCALE GENOMIC DNA]</scope>
    <source>
        <strain evidence="1">MN2024</strain>
        <tissue evidence="1">Gills</tissue>
    </source>
</reference>
<organism evidence="1 2">
    <name type="scientific">Sinanodonta woodiana</name>
    <name type="common">Chinese pond mussel</name>
    <name type="synonym">Anodonta woodiana</name>
    <dbReference type="NCBI Taxonomy" id="1069815"/>
    <lineage>
        <taxon>Eukaryota</taxon>
        <taxon>Metazoa</taxon>
        <taxon>Spiralia</taxon>
        <taxon>Lophotrochozoa</taxon>
        <taxon>Mollusca</taxon>
        <taxon>Bivalvia</taxon>
        <taxon>Autobranchia</taxon>
        <taxon>Heteroconchia</taxon>
        <taxon>Palaeoheterodonta</taxon>
        <taxon>Unionida</taxon>
        <taxon>Unionoidea</taxon>
        <taxon>Unionidae</taxon>
        <taxon>Unioninae</taxon>
        <taxon>Sinanodonta</taxon>
    </lineage>
</organism>
<sequence>APRILDVSPDYKGYVGQCVEIQFDFYSNIDENLTITARHANSSGLIHQGTIKPAHPDDPPSVFRAYFFIVLSNDNDFGLYAIEVKNTVGSDSKNIRIIEQ</sequence>
<evidence type="ECO:0000313" key="1">
    <source>
        <dbReference type="EMBL" id="KAL3887462.1"/>
    </source>
</evidence>
<keyword evidence="2" id="KW-1185">Reference proteome</keyword>
<proteinExistence type="predicted"/>
<evidence type="ECO:0000313" key="2">
    <source>
        <dbReference type="Proteomes" id="UP001634394"/>
    </source>
</evidence>
<accession>A0ABD3XMI4</accession>
<feature type="non-terminal residue" evidence="1">
    <location>
        <position position="100"/>
    </location>
</feature>
<dbReference type="Proteomes" id="UP001634394">
    <property type="component" value="Unassembled WGS sequence"/>
</dbReference>
<gene>
    <name evidence="1" type="ORF">ACJMK2_027403</name>
</gene>
<feature type="non-terminal residue" evidence="1">
    <location>
        <position position="1"/>
    </location>
</feature>